<feature type="domain" description="Pseudouridine synthase II N-terminal" evidence="6">
    <location>
        <begin position="20"/>
        <end position="190"/>
    </location>
</feature>
<dbReference type="Gene3D" id="3.30.2350.10">
    <property type="entry name" value="Pseudouridine synthase"/>
    <property type="match status" value="1"/>
</dbReference>
<dbReference type="Pfam" id="PF01509">
    <property type="entry name" value="TruB_N"/>
    <property type="match status" value="1"/>
</dbReference>
<comment type="caution">
    <text evidence="8">The sequence shown here is derived from an EMBL/GenBank/DDBJ whole genome shotgun (WGS) entry which is preliminary data.</text>
</comment>
<dbReference type="InterPro" id="IPR014780">
    <property type="entry name" value="tRNA_psdUridine_synth_TruB"/>
</dbReference>
<evidence type="ECO:0000256" key="3">
    <source>
        <dbReference type="ARBA" id="ARBA00022694"/>
    </source>
</evidence>
<dbReference type="PANTHER" id="PTHR13767:SF2">
    <property type="entry name" value="PSEUDOURIDYLATE SYNTHASE TRUB1"/>
    <property type="match status" value="1"/>
</dbReference>
<evidence type="ECO:0000313" key="9">
    <source>
        <dbReference type="Proteomes" id="UP000176770"/>
    </source>
</evidence>
<dbReference type="GO" id="GO:0160148">
    <property type="term" value="F:tRNA pseudouridine(55) synthase activity"/>
    <property type="evidence" value="ECO:0007669"/>
    <property type="project" value="UniProtKB-EC"/>
</dbReference>
<dbReference type="AlphaFoldDB" id="A0A1G2HIJ1"/>
<dbReference type="Pfam" id="PF16198">
    <property type="entry name" value="TruB_C_2"/>
    <property type="match status" value="1"/>
</dbReference>
<comment type="similarity">
    <text evidence="2 5">Belongs to the pseudouridine synthase TruB family. Type 1 subfamily.</text>
</comment>
<evidence type="ECO:0000259" key="7">
    <source>
        <dbReference type="Pfam" id="PF16198"/>
    </source>
</evidence>
<evidence type="ECO:0000256" key="4">
    <source>
        <dbReference type="ARBA" id="ARBA00023235"/>
    </source>
</evidence>
<dbReference type="NCBIfam" id="TIGR00431">
    <property type="entry name" value="TruB"/>
    <property type="match status" value="1"/>
</dbReference>
<keyword evidence="3 5" id="KW-0819">tRNA processing</keyword>
<evidence type="ECO:0000313" key="8">
    <source>
        <dbReference type="EMBL" id="OGZ62263.1"/>
    </source>
</evidence>
<dbReference type="HAMAP" id="MF_01080">
    <property type="entry name" value="TruB_bact"/>
    <property type="match status" value="1"/>
</dbReference>
<dbReference type="CDD" id="cd02573">
    <property type="entry name" value="PseudoU_synth_EcTruB"/>
    <property type="match status" value="1"/>
</dbReference>
<dbReference type="EC" id="5.4.99.25" evidence="5"/>
<dbReference type="InterPro" id="IPR032819">
    <property type="entry name" value="TruB_C"/>
</dbReference>
<organism evidence="8 9">
    <name type="scientific">Candidatus Spechtbacteria bacterium RIFCSPLOWO2_12_FULL_38_22</name>
    <dbReference type="NCBI Taxonomy" id="1802165"/>
    <lineage>
        <taxon>Bacteria</taxon>
        <taxon>Candidatus Spechtiibacteriota</taxon>
    </lineage>
</organism>
<dbReference type="GO" id="GO:0031119">
    <property type="term" value="P:tRNA pseudouridine synthesis"/>
    <property type="evidence" value="ECO:0007669"/>
    <property type="project" value="UniProtKB-UniRule"/>
</dbReference>
<evidence type="ECO:0000256" key="2">
    <source>
        <dbReference type="ARBA" id="ARBA00005642"/>
    </source>
</evidence>
<feature type="domain" description="tRNA pseudouridylate synthase B C-terminal" evidence="7">
    <location>
        <begin position="191"/>
        <end position="234"/>
    </location>
</feature>
<name>A0A1G2HIJ1_9BACT</name>
<comment type="function">
    <text evidence="5">Responsible for synthesis of pseudouridine from uracil-55 in the psi GC loop of transfer RNAs.</text>
</comment>
<reference evidence="8 9" key="1">
    <citation type="journal article" date="2016" name="Nat. Commun.">
        <title>Thousands of microbial genomes shed light on interconnected biogeochemical processes in an aquifer system.</title>
        <authorList>
            <person name="Anantharaman K."/>
            <person name="Brown C.T."/>
            <person name="Hug L.A."/>
            <person name="Sharon I."/>
            <person name="Castelle C.J."/>
            <person name="Probst A.J."/>
            <person name="Thomas B.C."/>
            <person name="Singh A."/>
            <person name="Wilkins M.J."/>
            <person name="Karaoz U."/>
            <person name="Brodie E.L."/>
            <person name="Williams K.H."/>
            <person name="Hubbard S.S."/>
            <person name="Banfield J.F."/>
        </authorList>
    </citation>
    <scope>NUCLEOTIDE SEQUENCE [LARGE SCALE GENOMIC DNA]</scope>
</reference>
<dbReference type="GO" id="GO:0003723">
    <property type="term" value="F:RNA binding"/>
    <property type="evidence" value="ECO:0007669"/>
    <property type="project" value="InterPro"/>
</dbReference>
<evidence type="ECO:0000256" key="5">
    <source>
        <dbReference type="HAMAP-Rule" id="MF_01080"/>
    </source>
</evidence>
<dbReference type="GO" id="GO:1990481">
    <property type="term" value="P:mRNA pseudouridine synthesis"/>
    <property type="evidence" value="ECO:0007669"/>
    <property type="project" value="TreeGrafter"/>
</dbReference>
<accession>A0A1G2HIJ1</accession>
<dbReference type="PANTHER" id="PTHR13767">
    <property type="entry name" value="TRNA-PSEUDOURIDINE SYNTHASE"/>
    <property type="match status" value="1"/>
</dbReference>
<proteinExistence type="inferred from homology"/>
<dbReference type="STRING" id="1802165.A3F94_02995"/>
<sequence length="239" mass="27209">MLLINKPSGPTSHDIVDEVRKITKERRVGHAGTLDPFAEGLLIVLVGREETKQQSKFLSMDKIYEAVLVLGEERDTHDLTGLPVKSKFSISNFQFSNNFQIPISKIKKVLKQFEGEQLQIPPQFSAKKVKGKKAYELARQGKKVELKPKQVKVYWIKLLKYKKRTPPSYKTTADCAELKLRLKVSSGTYIRALARDIGRTLGTGAYVKELRRTQIGEYKLKNADTIQSLQKKYTNGKKQ</sequence>
<dbReference type="InterPro" id="IPR002501">
    <property type="entry name" value="PsdUridine_synth_N"/>
</dbReference>
<dbReference type="SUPFAM" id="SSF55120">
    <property type="entry name" value="Pseudouridine synthase"/>
    <property type="match status" value="1"/>
</dbReference>
<comment type="catalytic activity">
    <reaction evidence="1 5">
        <text>uridine(55) in tRNA = pseudouridine(55) in tRNA</text>
        <dbReference type="Rhea" id="RHEA:42532"/>
        <dbReference type="Rhea" id="RHEA-COMP:10101"/>
        <dbReference type="Rhea" id="RHEA-COMP:10102"/>
        <dbReference type="ChEBI" id="CHEBI:65314"/>
        <dbReference type="ChEBI" id="CHEBI:65315"/>
        <dbReference type="EC" id="5.4.99.25"/>
    </reaction>
</comment>
<dbReference type="InterPro" id="IPR020103">
    <property type="entry name" value="PsdUridine_synth_cat_dom_sf"/>
</dbReference>
<dbReference type="EMBL" id="MHOK01000005">
    <property type="protein sequence ID" value="OGZ62263.1"/>
    <property type="molecule type" value="Genomic_DNA"/>
</dbReference>
<protein>
    <recommendedName>
        <fullName evidence="5">tRNA pseudouridine synthase B</fullName>
        <ecNumber evidence="5">5.4.99.25</ecNumber>
    </recommendedName>
    <alternativeName>
        <fullName evidence="5">tRNA pseudouridine(55) synthase</fullName>
        <shortName evidence="5">Psi55 synthase</shortName>
    </alternativeName>
    <alternativeName>
        <fullName evidence="5">tRNA pseudouridylate synthase</fullName>
    </alternativeName>
    <alternativeName>
        <fullName evidence="5">tRNA-uridine isomerase</fullName>
    </alternativeName>
</protein>
<feature type="active site" description="Nucleophile" evidence="5">
    <location>
        <position position="35"/>
    </location>
</feature>
<keyword evidence="4 5" id="KW-0413">Isomerase</keyword>
<evidence type="ECO:0000259" key="6">
    <source>
        <dbReference type="Pfam" id="PF01509"/>
    </source>
</evidence>
<dbReference type="Proteomes" id="UP000176770">
    <property type="component" value="Unassembled WGS sequence"/>
</dbReference>
<evidence type="ECO:0000256" key="1">
    <source>
        <dbReference type="ARBA" id="ARBA00000385"/>
    </source>
</evidence>
<gene>
    <name evidence="5" type="primary">truB</name>
    <name evidence="8" type="ORF">A3F94_02995</name>
</gene>